<protein>
    <submittedName>
        <fullName evidence="1">Sporulation protein YqfC</fullName>
    </submittedName>
</protein>
<dbReference type="Pfam" id="PF07873">
    <property type="entry name" value="YabP"/>
    <property type="match status" value="1"/>
</dbReference>
<proteinExistence type="predicted"/>
<dbReference type="InterPro" id="IPR038705">
    <property type="entry name" value="YabP_sf"/>
</dbReference>
<dbReference type="Proteomes" id="UP000315636">
    <property type="component" value="Unassembled WGS sequence"/>
</dbReference>
<sequence>MGNLSNKMRRIASDWLDIPQDVVANLPRIQMIGPYRVHIENHHGVERFTEAELRLKTAKGLLEITGKKLVIHTIHSDEVRVDGEVSGVKFLG</sequence>
<dbReference type="InterPro" id="IPR022477">
    <property type="entry name" value="Spore_YqfC"/>
</dbReference>
<evidence type="ECO:0000313" key="2">
    <source>
        <dbReference type="Proteomes" id="UP000315636"/>
    </source>
</evidence>
<dbReference type="EMBL" id="FXTI01000002">
    <property type="protein sequence ID" value="SMO50270.1"/>
    <property type="molecule type" value="Genomic_DNA"/>
</dbReference>
<dbReference type="InterPro" id="IPR022476">
    <property type="entry name" value="Spore_YabP/YqfC"/>
</dbReference>
<dbReference type="RefSeq" id="WP_185956043.1">
    <property type="nucleotide sequence ID" value="NZ_FXTI01000002.1"/>
</dbReference>
<gene>
    <name evidence="1" type="ORF">SAMN06264849_102393</name>
</gene>
<keyword evidence="2" id="KW-1185">Reference proteome</keyword>
<name>A0A521BUX1_9BACL</name>
<evidence type="ECO:0000313" key="1">
    <source>
        <dbReference type="EMBL" id="SMO50270.1"/>
    </source>
</evidence>
<dbReference type="AlphaFoldDB" id="A0A521BUX1"/>
<accession>A0A521BUX1</accession>
<dbReference type="Gene3D" id="2.60.40.2000">
    <property type="match status" value="1"/>
</dbReference>
<organism evidence="1 2">
    <name type="scientific">Melghirimyces algeriensis</name>
    <dbReference type="NCBI Taxonomy" id="910412"/>
    <lineage>
        <taxon>Bacteria</taxon>
        <taxon>Bacillati</taxon>
        <taxon>Bacillota</taxon>
        <taxon>Bacilli</taxon>
        <taxon>Bacillales</taxon>
        <taxon>Thermoactinomycetaceae</taxon>
        <taxon>Melghirimyces</taxon>
    </lineage>
</organism>
<dbReference type="NCBIfam" id="TIGR02856">
    <property type="entry name" value="spore_yqfC"/>
    <property type="match status" value="1"/>
</dbReference>
<reference evidence="1 2" key="1">
    <citation type="submission" date="2017-05" db="EMBL/GenBank/DDBJ databases">
        <authorList>
            <person name="Varghese N."/>
            <person name="Submissions S."/>
        </authorList>
    </citation>
    <scope>NUCLEOTIDE SEQUENCE [LARGE SCALE GENOMIC DNA]</scope>
    <source>
        <strain evidence="1 2">DSM 45474</strain>
    </source>
</reference>